<sequence>MKKIILTVIALAVAGGAIYGWREYNRTNADLSNAKAHYTQDATALIAAFEKDTAAANKQYVDKILAVSGPVKSIDAAGNPVVVFLGAADGMSSVRCSMDSAHAATYRSITAGSIVTIKGQCTGGEVSDMGLGTDVSLKNCVLVP</sequence>
<name>A0ABP8HCY7_9BACT</name>
<organism evidence="1 2">
    <name type="scientific">Flaviaesturariibacter amylovorans</name>
    <dbReference type="NCBI Taxonomy" id="1084520"/>
    <lineage>
        <taxon>Bacteria</taxon>
        <taxon>Pseudomonadati</taxon>
        <taxon>Bacteroidota</taxon>
        <taxon>Chitinophagia</taxon>
        <taxon>Chitinophagales</taxon>
        <taxon>Chitinophagaceae</taxon>
        <taxon>Flaviaestuariibacter</taxon>
    </lineage>
</organism>
<dbReference type="InterPro" id="IPR024422">
    <property type="entry name" value="Protein_unknown_function_OB"/>
</dbReference>
<accession>A0ABP8HCY7</accession>
<reference evidence="2" key="1">
    <citation type="journal article" date="2019" name="Int. J. Syst. Evol. Microbiol.">
        <title>The Global Catalogue of Microorganisms (GCM) 10K type strain sequencing project: providing services to taxonomists for standard genome sequencing and annotation.</title>
        <authorList>
            <consortium name="The Broad Institute Genomics Platform"/>
            <consortium name="The Broad Institute Genome Sequencing Center for Infectious Disease"/>
            <person name="Wu L."/>
            <person name="Ma J."/>
        </authorList>
    </citation>
    <scope>NUCLEOTIDE SEQUENCE [LARGE SCALE GENOMIC DNA]</scope>
    <source>
        <strain evidence="2">JCM 17919</strain>
    </source>
</reference>
<evidence type="ECO:0008006" key="3">
    <source>
        <dbReference type="Google" id="ProtNLM"/>
    </source>
</evidence>
<keyword evidence="2" id="KW-1185">Reference proteome</keyword>
<dbReference type="RefSeq" id="WP_345256932.1">
    <property type="nucleotide sequence ID" value="NZ_BAABGY010000009.1"/>
</dbReference>
<dbReference type="EMBL" id="BAABGY010000009">
    <property type="protein sequence ID" value="GAA4337578.1"/>
    <property type="molecule type" value="Genomic_DNA"/>
</dbReference>
<evidence type="ECO:0000313" key="2">
    <source>
        <dbReference type="Proteomes" id="UP001501725"/>
    </source>
</evidence>
<gene>
    <name evidence="1" type="ORF">GCM10023184_33510</name>
</gene>
<proteinExistence type="predicted"/>
<dbReference type="Pfam" id="PF12869">
    <property type="entry name" value="tRNA_anti-like"/>
    <property type="match status" value="1"/>
</dbReference>
<comment type="caution">
    <text evidence="1">The sequence shown here is derived from an EMBL/GenBank/DDBJ whole genome shotgun (WGS) entry which is preliminary data.</text>
</comment>
<dbReference type="Proteomes" id="UP001501725">
    <property type="component" value="Unassembled WGS sequence"/>
</dbReference>
<evidence type="ECO:0000313" key="1">
    <source>
        <dbReference type="EMBL" id="GAA4337578.1"/>
    </source>
</evidence>
<protein>
    <recommendedName>
        <fullName evidence="3">tRNA_anti-like</fullName>
    </recommendedName>
</protein>